<keyword evidence="1 2" id="KW-0175">Coiled coil</keyword>
<accession>A0A7R9VC78</accession>
<organism evidence="5">
    <name type="scientific">Chlamydomonas euryale</name>
    <dbReference type="NCBI Taxonomy" id="1486919"/>
    <lineage>
        <taxon>Eukaryota</taxon>
        <taxon>Viridiplantae</taxon>
        <taxon>Chlorophyta</taxon>
        <taxon>core chlorophytes</taxon>
        <taxon>Chlorophyceae</taxon>
        <taxon>CS clade</taxon>
        <taxon>Chlamydomonadales</taxon>
        <taxon>Chlamydomonadaceae</taxon>
        <taxon>Chlamydomonas</taxon>
    </lineage>
</organism>
<proteinExistence type="predicted"/>
<feature type="region of interest" description="Disordered" evidence="3">
    <location>
        <begin position="865"/>
        <end position="884"/>
    </location>
</feature>
<dbReference type="Pfam" id="PF21771">
    <property type="entry name" value="CFAP58_CC"/>
    <property type="match status" value="1"/>
</dbReference>
<evidence type="ECO:0000256" key="1">
    <source>
        <dbReference type="ARBA" id="ARBA00023054"/>
    </source>
</evidence>
<sequence length="918" mass="104565">MELPEHLEELEDVSHSEAYQVLNELVDSASIPVEEADEAKHKFAKLHAALMQAMARERSLLDEAKALKQRLDAEAAAVVSAADSGAESLREDLDAAMAEASVAQEAQQMVQLEANDLQRTRNEMAQRVEELSVEQAAALRPMIESLRAEVSGIADDILAEQARREQAERELTLAKEKADAVAAEVEELKAAKEIEKKALFKLESIPEKARRQNESVAGLLKNIKSQVDGAALKVTGADNKLREQTERQTSLQEENLKVLASLEKLRSSVAQRERLCDDVRRDVEMAVIEADKVAADQVDIELKIKNVSADIKSENEMLHKKMREKELLLRQYMQMEALLRAEQDMLPNLKFQVQQLLRDTAAQERAHKEQRRGQEDVQRQMDVNMSEFLQEEAVGKEKATMFLLTFKQVSLMEEELRQLKREEMENGRIILELGSQRDRLTLSIAQKMEKVKEVEQSARIKDLEVSELKKIRKDIVRRTRDYEKLYDLVKNQRNKFVNLIQSANQSTTEMKDKSKILNNELEILHSEVHSKDKLLGQSRSQHSSAVSERDQLRIELGRLGTTFRGKQDVVDEQIAEVDKLNAIISQMEKAMLRLRKQYEVVIEARNYTGLMLIDRNDELCIMYEKTSVHDQVIKAGMLELSMRDDEARVLRLETMELERSCKATMKLVPQVPLLDEDVARLQKALLVTRREAEALSAALENPSNHSRWRMLDGKIPDKEELEAKVQQLDERLNDKKEALLEKQLILDEITSLSDKLRAQASEGRGETLELAQRVNEYQGRLRAVTRRVMATVSELSMYQANSLKLGAEKADLEAEVENAHARVDAGLPPTEDAEREWYRMERSRMQLSEALSERAEERALLDSKVSDVQTTAEPRPNAYIPESLGIPKPYGGFAPFKPTDAGATMRHIRKPEIKEIVI</sequence>
<evidence type="ECO:0000259" key="4">
    <source>
        <dbReference type="Pfam" id="PF21771"/>
    </source>
</evidence>
<evidence type="ECO:0000256" key="2">
    <source>
        <dbReference type="SAM" id="Coils"/>
    </source>
</evidence>
<name>A0A7R9VC78_9CHLO</name>
<dbReference type="AlphaFoldDB" id="A0A7R9VC78"/>
<feature type="domain" description="Cilia- and flagella-associated protein 58 central coiled coil" evidence="4">
    <location>
        <begin position="370"/>
        <end position="660"/>
    </location>
</feature>
<dbReference type="PANTHER" id="PTHR32083:SF34">
    <property type="entry name" value="COILED-COIL DOMAIN-CONTAINING PROTEIN 146"/>
    <property type="match status" value="1"/>
</dbReference>
<gene>
    <name evidence="5" type="ORF">CEUR00632_LOCUS10730</name>
</gene>
<dbReference type="InterPro" id="IPR049270">
    <property type="entry name" value="CFAP58_CC"/>
</dbReference>
<dbReference type="EMBL" id="HBEC01023477">
    <property type="protein sequence ID" value="CAD8291000.1"/>
    <property type="molecule type" value="Transcribed_RNA"/>
</dbReference>
<feature type="coiled-coil region" evidence="2">
    <location>
        <begin position="50"/>
        <end position="198"/>
    </location>
</feature>
<dbReference type="PANTHER" id="PTHR32083">
    <property type="entry name" value="CILIA AND FLAGELLA-ASSOCIATED PROTEIN 58-RELATED"/>
    <property type="match status" value="1"/>
</dbReference>
<protein>
    <recommendedName>
        <fullName evidence="4">Cilia- and flagella-associated protein 58 central coiled coil domain-containing protein</fullName>
    </recommendedName>
</protein>
<evidence type="ECO:0000313" key="5">
    <source>
        <dbReference type="EMBL" id="CAD8291000.1"/>
    </source>
</evidence>
<reference evidence="5" key="1">
    <citation type="submission" date="2021-01" db="EMBL/GenBank/DDBJ databases">
        <authorList>
            <person name="Corre E."/>
            <person name="Pelletier E."/>
            <person name="Niang G."/>
            <person name="Scheremetjew M."/>
            <person name="Finn R."/>
            <person name="Kale V."/>
            <person name="Holt S."/>
            <person name="Cochrane G."/>
            <person name="Meng A."/>
            <person name="Brown T."/>
            <person name="Cohen L."/>
        </authorList>
    </citation>
    <scope>NUCLEOTIDE SEQUENCE</scope>
    <source>
        <strain evidence="5">CCMP219</strain>
    </source>
</reference>
<evidence type="ECO:0000256" key="3">
    <source>
        <dbReference type="SAM" id="MobiDB-lite"/>
    </source>
</evidence>
<feature type="coiled-coil region" evidence="2">
    <location>
        <begin position="570"/>
        <end position="597"/>
    </location>
</feature>
<dbReference type="GO" id="GO:0005856">
    <property type="term" value="C:cytoskeleton"/>
    <property type="evidence" value="ECO:0007669"/>
    <property type="project" value="TreeGrafter"/>
</dbReference>